<evidence type="ECO:0000313" key="1">
    <source>
        <dbReference type="EMBL" id="PWJ33247.1"/>
    </source>
</evidence>
<keyword evidence="2" id="KW-1185">Reference proteome</keyword>
<evidence type="ECO:0000313" key="2">
    <source>
        <dbReference type="Proteomes" id="UP000245535"/>
    </source>
</evidence>
<dbReference type="OrthoDB" id="1349654at2"/>
<dbReference type="RefSeq" id="WP_109623233.1">
    <property type="nucleotide sequence ID" value="NZ_QGDO01000014.1"/>
</dbReference>
<name>A0A315YW75_SEDFL</name>
<dbReference type="EMBL" id="QGDO01000014">
    <property type="protein sequence ID" value="PWJ33247.1"/>
    <property type="molecule type" value="Genomic_DNA"/>
</dbReference>
<organism evidence="1 2">
    <name type="scientific">Sediminitomix flava</name>
    <dbReference type="NCBI Taxonomy" id="379075"/>
    <lineage>
        <taxon>Bacteria</taxon>
        <taxon>Pseudomonadati</taxon>
        <taxon>Bacteroidota</taxon>
        <taxon>Cytophagia</taxon>
        <taxon>Cytophagales</taxon>
        <taxon>Flammeovirgaceae</taxon>
        <taxon>Sediminitomix</taxon>
    </lineage>
</organism>
<dbReference type="AlphaFoldDB" id="A0A315YW75"/>
<gene>
    <name evidence="1" type="ORF">BC781_1149</name>
</gene>
<reference evidence="1 2" key="1">
    <citation type="submission" date="2018-03" db="EMBL/GenBank/DDBJ databases">
        <title>Genomic Encyclopedia of Archaeal and Bacterial Type Strains, Phase II (KMG-II): from individual species to whole genera.</title>
        <authorList>
            <person name="Goeker M."/>
        </authorList>
    </citation>
    <scope>NUCLEOTIDE SEQUENCE [LARGE SCALE GENOMIC DNA]</scope>
    <source>
        <strain evidence="1 2">DSM 28229</strain>
    </source>
</reference>
<comment type="caution">
    <text evidence="1">The sequence shown here is derived from an EMBL/GenBank/DDBJ whole genome shotgun (WGS) entry which is preliminary data.</text>
</comment>
<dbReference type="PROSITE" id="PS51257">
    <property type="entry name" value="PROKAR_LIPOPROTEIN"/>
    <property type="match status" value="1"/>
</dbReference>
<proteinExistence type="predicted"/>
<dbReference type="Proteomes" id="UP000245535">
    <property type="component" value="Unassembled WGS sequence"/>
</dbReference>
<sequence length="185" mass="20771">MIKKILLLIIGFFISGCGNKKPIASKAIPKMMQVDLTGVDIDDFPVGFGQVLQFENGNDSLKAVVLDFSDEIEDKWVGVCFINQNKLFGRQIPSGLINTQCLDLLDLTYIHTQAFTNFKVLETITVDKTKVGVGSRSVVKTFSDIKSNFDWGIEQRLKEQTPFNQGLTDPNAIRECYFEIAKIKK</sequence>
<accession>A0A315YW75</accession>
<protein>
    <submittedName>
        <fullName evidence="1">Uncharacterized protein</fullName>
    </submittedName>
</protein>